<feature type="signal peptide" evidence="1">
    <location>
        <begin position="1"/>
        <end position="23"/>
    </location>
</feature>
<dbReference type="Proteomes" id="UP001054902">
    <property type="component" value="Unassembled WGS sequence"/>
</dbReference>
<proteinExistence type="predicted"/>
<keyword evidence="3" id="KW-1185">Reference proteome</keyword>
<evidence type="ECO:0000313" key="2">
    <source>
        <dbReference type="EMBL" id="GFH55257.1"/>
    </source>
</evidence>
<organism evidence="2 3">
    <name type="scientific">Chaetoceros tenuissimus</name>
    <dbReference type="NCBI Taxonomy" id="426638"/>
    <lineage>
        <taxon>Eukaryota</taxon>
        <taxon>Sar</taxon>
        <taxon>Stramenopiles</taxon>
        <taxon>Ochrophyta</taxon>
        <taxon>Bacillariophyta</taxon>
        <taxon>Coscinodiscophyceae</taxon>
        <taxon>Chaetocerotophycidae</taxon>
        <taxon>Chaetocerotales</taxon>
        <taxon>Chaetocerotaceae</taxon>
        <taxon>Chaetoceros</taxon>
    </lineage>
</organism>
<evidence type="ECO:0000256" key="1">
    <source>
        <dbReference type="SAM" id="SignalP"/>
    </source>
</evidence>
<reference evidence="2 3" key="1">
    <citation type="journal article" date="2021" name="Sci. Rep.">
        <title>The genome of the diatom Chaetoceros tenuissimus carries an ancient integrated fragment of an extant virus.</title>
        <authorList>
            <person name="Hongo Y."/>
            <person name="Kimura K."/>
            <person name="Takaki Y."/>
            <person name="Yoshida Y."/>
            <person name="Baba S."/>
            <person name="Kobayashi G."/>
            <person name="Nagasaki K."/>
            <person name="Hano T."/>
            <person name="Tomaru Y."/>
        </authorList>
    </citation>
    <scope>NUCLEOTIDE SEQUENCE [LARGE SCALE GENOMIC DNA]</scope>
    <source>
        <strain evidence="2 3">NIES-3715</strain>
    </source>
</reference>
<comment type="caution">
    <text evidence="2">The sequence shown here is derived from an EMBL/GenBank/DDBJ whole genome shotgun (WGS) entry which is preliminary data.</text>
</comment>
<gene>
    <name evidence="2" type="ORF">CTEN210_11733</name>
</gene>
<protein>
    <submittedName>
        <fullName evidence="2">Uncharacterized protein</fullName>
    </submittedName>
</protein>
<name>A0AAD3CZV0_9STRA</name>
<feature type="chain" id="PRO_5042234860" evidence="1">
    <location>
        <begin position="24"/>
        <end position="320"/>
    </location>
</feature>
<accession>A0AAD3CZV0</accession>
<evidence type="ECO:0000313" key="3">
    <source>
        <dbReference type="Proteomes" id="UP001054902"/>
    </source>
</evidence>
<dbReference type="EMBL" id="BLLK01000047">
    <property type="protein sequence ID" value="GFH55257.1"/>
    <property type="molecule type" value="Genomic_DNA"/>
</dbReference>
<sequence>MYKHLFFIICALYLQLRFPVADGFLVSQVYRRTFGKRGAGEKNDDKNNQSTSSHVAGKSFLLTCTSNQEEHNGALKPSNRRDFFSKSSMSILSMIPILNLSLPNDAYAAETINSQQSQGRIQWAPLEALLPATRVRILIQKALQYSIDLETSLQQDPISTSNVKEIFQNLSQILAPPLQNQEMKPNKSIQIAFDTYTTYLRYDDSYTLNVTPQEKSKMIRQDLLPDVKQVIQSDLDLRDLYRNAVMSRVDDARAELRYLLGIWDNYLLNGKWDEDLNAQELVTLLQDANSACNDWFHLISEEDVNAALNSLLDIDLNRKE</sequence>
<dbReference type="AlphaFoldDB" id="A0AAD3CZV0"/>
<keyword evidence="1" id="KW-0732">Signal</keyword>